<evidence type="ECO:0000256" key="12">
    <source>
        <dbReference type="ARBA" id="ARBA00022827"/>
    </source>
</evidence>
<comment type="catalytic activity">
    <reaction evidence="20">
        <text>apo-[alkylcobalamin reductase] + methylcob(III)alamin + glutathione = S-methyl glutathione + cob(I)alamin-[alkylcobalamin reductase] + H(+)</text>
        <dbReference type="Rhea" id="RHEA:63132"/>
        <dbReference type="Rhea" id="RHEA-COMP:14730"/>
        <dbReference type="Rhea" id="RHEA-COMP:14731"/>
        <dbReference type="ChEBI" id="CHEBI:15378"/>
        <dbReference type="ChEBI" id="CHEBI:28115"/>
        <dbReference type="ChEBI" id="CHEBI:57925"/>
        <dbReference type="ChEBI" id="CHEBI:60488"/>
        <dbReference type="ChEBI" id="CHEBI:83228"/>
        <dbReference type="ChEBI" id="CHEBI:141467"/>
        <dbReference type="EC" id="2.5.1.151"/>
    </reaction>
    <physiologicalReaction direction="left-to-right" evidence="20">
        <dbReference type="Rhea" id="RHEA:63133"/>
    </physiologicalReaction>
</comment>
<evidence type="ECO:0000256" key="19">
    <source>
        <dbReference type="ARBA" id="ARBA00032650"/>
    </source>
</evidence>
<dbReference type="InterPro" id="IPR032037">
    <property type="entry name" value="MMACHC"/>
</dbReference>
<dbReference type="OrthoDB" id="409189at2759"/>
<comment type="cofactor">
    <cofactor evidence="2">
        <name>FAD</name>
        <dbReference type="ChEBI" id="CHEBI:57692"/>
    </cofactor>
</comment>
<dbReference type="Ensembl" id="ENSCAFT00845040219.1">
    <property type="protein sequence ID" value="ENSCAFP00845031502.1"/>
    <property type="gene ID" value="ENSCAFG00845022783.1"/>
</dbReference>
<protein>
    <recommendedName>
        <fullName evidence="7">Cyanocobalamin reductase / alkylcobalamin dealkylase</fullName>
        <ecNumber evidence="6">1.16.1.6</ecNumber>
        <ecNumber evidence="5">2.5.1.151</ecNumber>
    </recommendedName>
    <alternativeName>
        <fullName evidence="19">Alkylcobalamin:glutathione S-alkyltransferase</fullName>
    </alternativeName>
    <alternativeName>
        <fullName evidence="18">CblC</fullName>
    </alternativeName>
    <alternativeName>
        <fullName evidence="17">Cyanocobalamin reductase (cyanide-eliminating)</fullName>
    </alternativeName>
    <alternativeName>
        <fullName evidence="16">Methylmalonic aciduria and homocystinuria type C protein</fullName>
    </alternativeName>
</protein>
<dbReference type="GO" id="GO:0009235">
    <property type="term" value="P:cobalamin metabolic process"/>
    <property type="evidence" value="ECO:0000318"/>
    <property type="project" value="GO_Central"/>
</dbReference>
<comment type="similarity">
    <text evidence="4">Belongs to the MMACHC family.</text>
</comment>
<dbReference type="CDD" id="cd12959">
    <property type="entry name" value="MMACHC-like"/>
    <property type="match status" value="1"/>
</dbReference>
<dbReference type="EC" id="1.16.1.6" evidence="6"/>
<evidence type="ECO:0000256" key="21">
    <source>
        <dbReference type="ARBA" id="ARBA00047958"/>
    </source>
</evidence>
<keyword evidence="12" id="KW-0274">FAD</keyword>
<dbReference type="GO" id="GO:0032451">
    <property type="term" value="F:demethylase activity"/>
    <property type="evidence" value="ECO:0000318"/>
    <property type="project" value="GO_Central"/>
</dbReference>
<evidence type="ECO:0000256" key="20">
    <source>
        <dbReference type="ARBA" id="ARBA00047294"/>
    </source>
</evidence>
<dbReference type="Pfam" id="PF16690">
    <property type="entry name" value="MMACHC"/>
    <property type="match status" value="1"/>
</dbReference>
<dbReference type="GO" id="GO:0005737">
    <property type="term" value="C:cytoplasm"/>
    <property type="evidence" value="ECO:0000318"/>
    <property type="project" value="GO_Central"/>
</dbReference>
<proteinExistence type="inferred from homology"/>
<dbReference type="PANTHER" id="PTHR31457">
    <property type="entry name" value="METHYLMALONIC ACIDURIA AND HOMOCYSTINURIA TYPE C PROTEIN"/>
    <property type="match status" value="1"/>
</dbReference>
<evidence type="ECO:0000256" key="22">
    <source>
        <dbReference type="ARBA" id="ARBA00048537"/>
    </source>
</evidence>
<dbReference type="GO" id="GO:0033787">
    <property type="term" value="F:cyanocobalamin reductase (cyanide-eliminating) (NADP+) activity"/>
    <property type="evidence" value="ECO:0000318"/>
    <property type="project" value="GO_Central"/>
</dbReference>
<comment type="cofactor">
    <cofactor evidence="1">
        <name>FMN</name>
        <dbReference type="ChEBI" id="CHEBI:58210"/>
    </cofactor>
</comment>
<evidence type="ECO:0000256" key="14">
    <source>
        <dbReference type="ARBA" id="ARBA00023002"/>
    </source>
</evidence>
<evidence type="ECO:0000256" key="17">
    <source>
        <dbReference type="ARBA" id="ARBA00031313"/>
    </source>
</evidence>
<evidence type="ECO:0000256" key="10">
    <source>
        <dbReference type="ARBA" id="ARBA00022630"/>
    </source>
</evidence>
<evidence type="ECO:0000313" key="25">
    <source>
        <dbReference type="Proteomes" id="UP000805418"/>
    </source>
</evidence>
<dbReference type="Reactome" id="R-CFA-9759218">
    <property type="pathway name" value="Cobalamin (Cbl) metabolism"/>
</dbReference>
<evidence type="ECO:0000256" key="8">
    <source>
        <dbReference type="ARBA" id="ARBA00022490"/>
    </source>
</evidence>
<comment type="subcellular location">
    <subcellularLocation>
        <location evidence="3">Cytoplasm</location>
    </subcellularLocation>
</comment>
<keyword evidence="15" id="KW-0170">Cobalt</keyword>
<keyword evidence="8" id="KW-0963">Cytoplasm</keyword>
<dbReference type="GO" id="GO:0031419">
    <property type="term" value="F:cobalamin binding"/>
    <property type="evidence" value="ECO:0007669"/>
    <property type="project" value="UniProtKB-KW"/>
</dbReference>
<evidence type="ECO:0000256" key="11">
    <source>
        <dbReference type="ARBA" id="ARBA00022643"/>
    </source>
</evidence>
<sequence>MEAAELRFPGSYTSIHTPAVRLAGKLRLSDSVVVVPKDQMNYISQDALHRANAIPLLVPVVLGKWSPSYLETPLPKLSSRLHSPASSARSVRYGARSRRTEAEDRGHVVPFWLRGLPLSGPTLAFLVLSTPAMFDRAFKPFLQSCHLQQLTDPVDQCVAYHLGRVRENLPELKIEVIADYEVHPNRRPKILAQTAAHVAGAAYYYQRKDVEADPWGTQHIAGVCIHPKYGGWFAIRGVVLLPGIEVPHLPPTKPLDCVPKRADRITLLEGFNFHWRDWTYRDAVTPQERYSEEQKAYFSTPPAQRLAFLGLAQPSKDTSSPSPELPFTFRPKKPQNASRARGWVSPSVSPPTSPGP</sequence>
<dbReference type="GO" id="GO:0071949">
    <property type="term" value="F:FAD binding"/>
    <property type="evidence" value="ECO:0000318"/>
    <property type="project" value="GO_Central"/>
</dbReference>
<evidence type="ECO:0000256" key="15">
    <source>
        <dbReference type="ARBA" id="ARBA00023285"/>
    </source>
</evidence>
<keyword evidence="10" id="KW-0285">Flavoprotein</keyword>
<evidence type="ECO:0000256" key="9">
    <source>
        <dbReference type="ARBA" id="ARBA00022628"/>
    </source>
</evidence>
<organism evidence="24 25">
    <name type="scientific">Canis lupus familiaris</name>
    <name type="common">Dog</name>
    <name type="synonym">Canis familiaris</name>
    <dbReference type="NCBI Taxonomy" id="9615"/>
    <lineage>
        <taxon>Eukaryota</taxon>
        <taxon>Metazoa</taxon>
        <taxon>Chordata</taxon>
        <taxon>Craniata</taxon>
        <taxon>Vertebrata</taxon>
        <taxon>Euteleostomi</taxon>
        <taxon>Mammalia</taxon>
        <taxon>Eutheria</taxon>
        <taxon>Laurasiatheria</taxon>
        <taxon>Carnivora</taxon>
        <taxon>Caniformia</taxon>
        <taxon>Canidae</taxon>
        <taxon>Canis</taxon>
    </lineage>
</organism>
<gene>
    <name evidence="24" type="primary">MMACHC</name>
</gene>
<dbReference type="GeneTree" id="ENSGT00390000003464"/>
<comment type="catalytic activity">
    <reaction evidence="21">
        <text>2 cob(II)alamin-[cyanocobalamin reductase] + 2 hydrogen cyanide + NADP(+) = 2 cyanocob(III)alamin + 2 apo-[cyanocobalamin reductase] + NADPH + H(+)</text>
        <dbReference type="Rhea" id="RHEA:16113"/>
        <dbReference type="Rhea" id="RHEA-COMP:14717"/>
        <dbReference type="Rhea" id="RHEA-COMP:14718"/>
        <dbReference type="ChEBI" id="CHEBI:15378"/>
        <dbReference type="ChEBI" id="CHEBI:16304"/>
        <dbReference type="ChEBI" id="CHEBI:17439"/>
        <dbReference type="ChEBI" id="CHEBI:18407"/>
        <dbReference type="ChEBI" id="CHEBI:57783"/>
        <dbReference type="ChEBI" id="CHEBI:58349"/>
        <dbReference type="ChEBI" id="CHEBI:83228"/>
        <dbReference type="EC" id="1.16.1.6"/>
    </reaction>
    <physiologicalReaction direction="right-to-left" evidence="21">
        <dbReference type="Rhea" id="RHEA:16115"/>
    </physiologicalReaction>
</comment>
<keyword evidence="14" id="KW-0560">Oxidoreductase</keyword>
<dbReference type="AlphaFoldDB" id="A0A8I3S3A9"/>
<reference evidence="24" key="3">
    <citation type="submission" date="2025-09" db="UniProtKB">
        <authorList>
            <consortium name="Ensembl"/>
        </authorList>
    </citation>
    <scope>IDENTIFICATION</scope>
    <source>
        <strain evidence="24">Boxer</strain>
    </source>
</reference>
<dbReference type="PANTHER" id="PTHR31457:SF2">
    <property type="entry name" value="CYANOCOBALAMIN REDUCTASE _ ALKYLCOBALAMIN DEALKYLASE"/>
    <property type="match status" value="1"/>
</dbReference>
<dbReference type="EC" id="2.5.1.151" evidence="5"/>
<evidence type="ECO:0000256" key="7">
    <source>
        <dbReference type="ARBA" id="ARBA00014027"/>
    </source>
</evidence>
<dbReference type="FunCoup" id="A0A8I3S3A9">
    <property type="interactions" value="11"/>
</dbReference>
<evidence type="ECO:0000256" key="4">
    <source>
        <dbReference type="ARBA" id="ARBA00007762"/>
    </source>
</evidence>
<evidence type="ECO:0000256" key="3">
    <source>
        <dbReference type="ARBA" id="ARBA00004496"/>
    </source>
</evidence>
<keyword evidence="11" id="KW-0288">FMN</keyword>
<reference evidence="24" key="1">
    <citation type="submission" date="2020-03" db="EMBL/GenBank/DDBJ databases">
        <title>Long-read based genome assembly of a Labrador retriever dog.</title>
        <authorList>
            <person name="Eory L."/>
            <person name="Zhang W."/>
            <person name="Schoenebeck J."/>
        </authorList>
    </citation>
    <scope>NUCLEOTIDE SEQUENCE [LARGE SCALE GENOMIC DNA]</scope>
    <source>
        <strain evidence="24">Labrador retriever</strain>
    </source>
</reference>
<dbReference type="Proteomes" id="UP000805418">
    <property type="component" value="Chromosome 15"/>
</dbReference>
<evidence type="ECO:0000256" key="6">
    <source>
        <dbReference type="ARBA" id="ARBA00012666"/>
    </source>
</evidence>
<evidence type="ECO:0000256" key="2">
    <source>
        <dbReference type="ARBA" id="ARBA00001974"/>
    </source>
</evidence>
<keyword evidence="25" id="KW-1185">Reference proteome</keyword>
<evidence type="ECO:0000256" key="13">
    <source>
        <dbReference type="ARBA" id="ARBA00022857"/>
    </source>
</evidence>
<keyword evidence="13" id="KW-0521">NADP</keyword>
<evidence type="ECO:0000256" key="1">
    <source>
        <dbReference type="ARBA" id="ARBA00001917"/>
    </source>
</evidence>
<accession>A0A8I3S3A9</accession>
<evidence type="ECO:0000313" key="24">
    <source>
        <dbReference type="Ensembl" id="ENSCAFP00845031502.1"/>
    </source>
</evidence>
<comment type="catalytic activity">
    <reaction evidence="22">
        <text>apo-[alkylcobalamin reductase] + adenosylcob(III)alamin + glutathione = S-adenosylglutathione + cob(I)alamin-[alkylcobalamin reductase] + H(+)</text>
        <dbReference type="Rhea" id="RHEA:63136"/>
        <dbReference type="Rhea" id="RHEA-COMP:14730"/>
        <dbReference type="Rhea" id="RHEA-COMP:14731"/>
        <dbReference type="ChEBI" id="CHEBI:15378"/>
        <dbReference type="ChEBI" id="CHEBI:18408"/>
        <dbReference type="ChEBI" id="CHEBI:57925"/>
        <dbReference type="ChEBI" id="CHEBI:60488"/>
        <dbReference type="ChEBI" id="CHEBI:83228"/>
        <dbReference type="ChEBI" id="CHEBI:146184"/>
        <dbReference type="EC" id="2.5.1.151"/>
    </reaction>
    <physiologicalReaction direction="left-to-right" evidence="22">
        <dbReference type="Rhea" id="RHEA:63137"/>
    </physiologicalReaction>
</comment>
<evidence type="ECO:0000256" key="18">
    <source>
        <dbReference type="ARBA" id="ARBA00031815"/>
    </source>
</evidence>
<keyword evidence="9" id="KW-0846">Cobalamin</keyword>
<evidence type="ECO:0000256" key="16">
    <source>
        <dbReference type="ARBA" id="ARBA00031056"/>
    </source>
</evidence>
<name>A0A8I3S3A9_CANLF</name>
<reference evidence="24" key="2">
    <citation type="submission" date="2025-08" db="UniProtKB">
        <authorList>
            <consortium name="Ensembl"/>
        </authorList>
    </citation>
    <scope>IDENTIFICATION</scope>
    <source>
        <strain evidence="24">Boxer</strain>
    </source>
</reference>
<evidence type="ECO:0000256" key="23">
    <source>
        <dbReference type="ARBA" id="ARBA00049505"/>
    </source>
</evidence>
<comment type="catalytic activity">
    <reaction evidence="23">
        <text>apo-[alkylcobalamin reductase] + an R-cob(III)alamin + glutathione = cob(I)alamin-[alkylcobalamin reductase] + an S-substituted glutathione + H(+)</text>
        <dbReference type="Rhea" id="RHEA:40719"/>
        <dbReference type="Rhea" id="RHEA-COMP:14730"/>
        <dbReference type="Rhea" id="RHEA-COMP:14731"/>
        <dbReference type="ChEBI" id="CHEBI:15378"/>
        <dbReference type="ChEBI" id="CHEBI:57925"/>
        <dbReference type="ChEBI" id="CHEBI:60488"/>
        <dbReference type="ChEBI" id="CHEBI:83228"/>
        <dbReference type="ChEBI" id="CHEBI:90779"/>
        <dbReference type="ChEBI" id="CHEBI:140785"/>
        <dbReference type="EC" id="2.5.1.151"/>
    </reaction>
    <physiologicalReaction direction="left-to-right" evidence="23">
        <dbReference type="Rhea" id="RHEA:40720"/>
    </physiologicalReaction>
</comment>
<evidence type="ECO:0000256" key="5">
    <source>
        <dbReference type="ARBA" id="ARBA00012308"/>
    </source>
</evidence>